<dbReference type="GO" id="GO:0019005">
    <property type="term" value="C:SCF ubiquitin ligase complex"/>
    <property type="evidence" value="ECO:0007669"/>
    <property type="project" value="TreeGrafter"/>
</dbReference>
<gene>
    <name evidence="3" type="ORF">D9Q98_006575</name>
</gene>
<reference evidence="3" key="1">
    <citation type="journal article" date="2019" name="Plant J.">
        <title>Chlorella vulgaris genome assembly and annotation reveals the molecular basis for metabolic acclimation to high light conditions.</title>
        <authorList>
            <person name="Cecchin M."/>
            <person name="Marcolungo L."/>
            <person name="Rossato M."/>
            <person name="Girolomoni L."/>
            <person name="Cosentino E."/>
            <person name="Cuine S."/>
            <person name="Li-Beisson Y."/>
            <person name="Delledonne M."/>
            <person name="Ballottari M."/>
        </authorList>
    </citation>
    <scope>NUCLEOTIDE SEQUENCE</scope>
    <source>
        <strain evidence="3">211/11P</strain>
    </source>
</reference>
<comment type="subcellular location">
    <subcellularLocation>
        <location evidence="1">Cytoplasm</location>
        <location evidence="1">Cytoskeleton</location>
        <location evidence="1">Cilium axoneme</location>
    </subcellularLocation>
</comment>
<dbReference type="GO" id="GO:0005930">
    <property type="term" value="C:axoneme"/>
    <property type="evidence" value="ECO:0007669"/>
    <property type="project" value="UniProtKB-SubCell"/>
</dbReference>
<sequence>MAPDWSCLPSDIVVVVETSLSSQGNSDHVAAMRATCCAWRQAMEAAAGTELQPLGKPPHLAAFPRAATLDYAARGAGHSLCEQELEVACALLGGRLEALDIGSAFQLTSHAMQRTLRSCLALRHLAADGSTLQDSAFSCGPVHPAAGSSAAGSSSHSVSMLDAPLHSSPAAAMCAPLRRLETLSLRGCLFLRGCLLADLAQACPALASLNLADCALALNLNPEVAALLPRLRSLDRLVLDGNGVDDAAMRHIAVLTLLRELSVRSSIELTDAGLHHLGRLRGGTLPAVQRASGSTRGSTADAERSGAALDAGLAALDISGCTALTDQSWLAIAEMQGLTSLMLEHMPHLLQFPAMPEGLPAALWRLPRLRTLSLAGSCCHPSKLKLLAASCGSSVTHLDIGTGARGGACGVGSGCTSCTPCRCVEEARAASGGQGYVAAGPAYRRLSSLHERDLCEAAASFRQLRSLSGAGSALPLRCVCAFLAATPAGRMQRLDLSGCCLDAEPSAAAAAHSHQPHWQQQLFSSGARRVLNFSNFDSYPSTSGTSATRLHQLHAETDSWQRPATAARFAALLRRQAPTLRCLRLGGASGVTDAHLSSLRCLSALEWLCLAGSRTAVSPTLLAEVASGCPLLQQLDISHTAADDDCFTAIAALPALRLLAASGCARVGGGGVHALAAGRTAGTLRKLDLCLTGTNDEAADALAAGCQQLRGLQLTGCGKLSPRGAEVLGQLERLESLSLGRCPHAVTDASLLLLASKLPLLTRLCLSEAQQLTAGGLAAALPLLPCLAHLDLTCCWQLHDDELLDVLGSNSTASSTAAAADALQAPGGWVTPATVQLPKGGSSPTGSPFRRRMPAGAAA</sequence>
<evidence type="ECO:0000256" key="1">
    <source>
        <dbReference type="ARBA" id="ARBA00004430"/>
    </source>
</evidence>
<dbReference type="Gene3D" id="3.80.10.10">
    <property type="entry name" value="Ribonuclease Inhibitor"/>
    <property type="match status" value="4"/>
</dbReference>
<protein>
    <submittedName>
        <fullName evidence="3">Uncharacterized protein</fullName>
    </submittedName>
</protein>
<proteinExistence type="predicted"/>
<dbReference type="OrthoDB" id="550575at2759"/>
<dbReference type="PANTHER" id="PTHR13318:SF190">
    <property type="entry name" value="PARTNER OF PAIRED, ISOFORM B"/>
    <property type="match status" value="1"/>
</dbReference>
<comment type="caution">
    <text evidence="3">The sequence shown here is derived from an EMBL/GenBank/DDBJ whole genome shotgun (WGS) entry which is preliminary data.</text>
</comment>
<evidence type="ECO:0000313" key="3">
    <source>
        <dbReference type="EMBL" id="KAI3428195.1"/>
    </source>
</evidence>
<dbReference type="Proteomes" id="UP001055712">
    <property type="component" value="Unassembled WGS sequence"/>
</dbReference>
<evidence type="ECO:0000256" key="2">
    <source>
        <dbReference type="SAM" id="MobiDB-lite"/>
    </source>
</evidence>
<dbReference type="EMBL" id="SIDB01000009">
    <property type="protein sequence ID" value="KAI3428195.1"/>
    <property type="molecule type" value="Genomic_DNA"/>
</dbReference>
<dbReference type="InterPro" id="IPR032675">
    <property type="entry name" value="LRR_dom_sf"/>
</dbReference>
<reference evidence="3" key="2">
    <citation type="submission" date="2020-11" db="EMBL/GenBank/DDBJ databases">
        <authorList>
            <person name="Cecchin M."/>
            <person name="Marcolungo L."/>
            <person name="Rossato M."/>
            <person name="Girolomoni L."/>
            <person name="Cosentino E."/>
            <person name="Cuine S."/>
            <person name="Li-Beisson Y."/>
            <person name="Delledonne M."/>
            <person name="Ballottari M."/>
        </authorList>
    </citation>
    <scope>NUCLEOTIDE SEQUENCE</scope>
    <source>
        <strain evidence="3">211/11P</strain>
        <tissue evidence="3">Whole cell</tissue>
    </source>
</reference>
<keyword evidence="4" id="KW-1185">Reference proteome</keyword>
<dbReference type="SMART" id="SM00367">
    <property type="entry name" value="LRR_CC"/>
    <property type="match status" value="8"/>
</dbReference>
<dbReference type="AlphaFoldDB" id="A0A9D4TKN9"/>
<name>A0A9D4TKN9_CHLVU</name>
<dbReference type="GO" id="GO:0031146">
    <property type="term" value="P:SCF-dependent proteasomal ubiquitin-dependent protein catabolic process"/>
    <property type="evidence" value="ECO:0007669"/>
    <property type="project" value="TreeGrafter"/>
</dbReference>
<dbReference type="SUPFAM" id="SSF52047">
    <property type="entry name" value="RNI-like"/>
    <property type="match status" value="2"/>
</dbReference>
<organism evidence="3 4">
    <name type="scientific">Chlorella vulgaris</name>
    <name type="common">Green alga</name>
    <dbReference type="NCBI Taxonomy" id="3077"/>
    <lineage>
        <taxon>Eukaryota</taxon>
        <taxon>Viridiplantae</taxon>
        <taxon>Chlorophyta</taxon>
        <taxon>core chlorophytes</taxon>
        <taxon>Trebouxiophyceae</taxon>
        <taxon>Chlorellales</taxon>
        <taxon>Chlorellaceae</taxon>
        <taxon>Chlorella clade</taxon>
        <taxon>Chlorella</taxon>
    </lineage>
</organism>
<evidence type="ECO:0000313" key="4">
    <source>
        <dbReference type="Proteomes" id="UP001055712"/>
    </source>
</evidence>
<feature type="region of interest" description="Disordered" evidence="2">
    <location>
        <begin position="833"/>
        <end position="859"/>
    </location>
</feature>
<accession>A0A9D4TKN9</accession>
<dbReference type="InterPro" id="IPR006553">
    <property type="entry name" value="Leu-rich_rpt_Cys-con_subtyp"/>
</dbReference>
<dbReference type="PANTHER" id="PTHR13318">
    <property type="entry name" value="PARTNER OF PAIRED, ISOFORM B-RELATED"/>
    <property type="match status" value="1"/>
</dbReference>